<feature type="region of interest" description="Disordered" evidence="1">
    <location>
        <begin position="51"/>
        <end position="73"/>
    </location>
</feature>
<dbReference type="AlphaFoldDB" id="A0A9W6P3U9"/>
<reference evidence="2" key="1">
    <citation type="submission" date="2023-02" db="EMBL/GenBank/DDBJ databases">
        <title>Nocardiopsis ansamitocini NBRC 112285.</title>
        <authorList>
            <person name="Ichikawa N."/>
            <person name="Sato H."/>
            <person name="Tonouchi N."/>
        </authorList>
    </citation>
    <scope>NUCLEOTIDE SEQUENCE</scope>
    <source>
        <strain evidence="2">NBRC 112285</strain>
    </source>
</reference>
<evidence type="ECO:0000313" key="2">
    <source>
        <dbReference type="EMBL" id="GLU46538.1"/>
    </source>
</evidence>
<comment type="caution">
    <text evidence="2">The sequence shown here is derived from an EMBL/GenBank/DDBJ whole genome shotgun (WGS) entry which is preliminary data.</text>
</comment>
<dbReference type="Proteomes" id="UP001165092">
    <property type="component" value="Unassembled WGS sequence"/>
</dbReference>
<sequence>MTQGSYYSLVSRARKAFLALWHEGETPSRPWGNDVRGKGPRAKNVTVIAVRQRLRDRRPADKPNGSRAGRDIGVPDSVLADRYRAGESLSAIGASVGLGPNAVAARVRKQR</sequence>
<gene>
    <name evidence="2" type="ORF">Nans01_08890</name>
</gene>
<dbReference type="RefSeq" id="WP_285757383.1">
    <property type="nucleotide sequence ID" value="NZ_BSQG01000001.1"/>
</dbReference>
<name>A0A9W6P3U9_9ACTN</name>
<keyword evidence="3" id="KW-1185">Reference proteome</keyword>
<evidence type="ECO:0000256" key="1">
    <source>
        <dbReference type="SAM" id="MobiDB-lite"/>
    </source>
</evidence>
<proteinExistence type="predicted"/>
<organism evidence="2 3">
    <name type="scientific">Nocardiopsis ansamitocini</name>
    <dbReference type="NCBI Taxonomy" id="1670832"/>
    <lineage>
        <taxon>Bacteria</taxon>
        <taxon>Bacillati</taxon>
        <taxon>Actinomycetota</taxon>
        <taxon>Actinomycetes</taxon>
        <taxon>Streptosporangiales</taxon>
        <taxon>Nocardiopsidaceae</taxon>
        <taxon>Nocardiopsis</taxon>
    </lineage>
</organism>
<evidence type="ECO:0000313" key="3">
    <source>
        <dbReference type="Proteomes" id="UP001165092"/>
    </source>
</evidence>
<accession>A0A9W6P3U9</accession>
<protein>
    <submittedName>
        <fullName evidence="2">Uncharacterized protein</fullName>
    </submittedName>
</protein>
<dbReference type="EMBL" id="BSQG01000001">
    <property type="protein sequence ID" value="GLU46538.1"/>
    <property type="molecule type" value="Genomic_DNA"/>
</dbReference>